<evidence type="ECO:0000313" key="9">
    <source>
        <dbReference type="EMBL" id="SKC58508.1"/>
    </source>
</evidence>
<gene>
    <name evidence="9" type="ORF">SAMN02194393_01609</name>
</gene>
<dbReference type="AlphaFoldDB" id="A0A1T5K4X4"/>
<feature type="transmembrane region" description="Helical" evidence="8">
    <location>
        <begin position="307"/>
        <end position="323"/>
    </location>
</feature>
<evidence type="ECO:0000256" key="4">
    <source>
        <dbReference type="ARBA" id="ARBA00022544"/>
    </source>
</evidence>
<sequence>MDRNNDKIMSNQLFSILVMDMIGVGILSLPSTLAQSAGPDSLIVLVMGSILFLIQVLIIQRLVTKFPKKTIIEITKTILFKPMGILIGFLYLIYFLLITSLEVRAFGEITKNFLLPKTPIEIIIITFLLTSIYLVRSGIESIARLAVIALPLSVIPSIIVIMLAIPDLDFTAFLPVLHTPLPNLIKALPKVFFSYIGFEVILVLGIFIKDTKNIRKASIKSIGFISIIYFIFTAMTIARFGIAENKNLIWPVVTLFKSVNLPGTLLENVEVVIMGTWLLSIFMTVAIAYFGCVLLLSRILKSKEHNYLSIILLPMIYVLSLIPENVAQVYDYMDIFAKYLTTIFAVIIPILLLLISLFIRGSKKGMKKNV</sequence>
<evidence type="ECO:0000256" key="2">
    <source>
        <dbReference type="ARBA" id="ARBA00007998"/>
    </source>
</evidence>
<dbReference type="PANTHER" id="PTHR34975">
    <property type="entry name" value="SPORE GERMINATION PROTEIN A2"/>
    <property type="match status" value="1"/>
</dbReference>
<keyword evidence="3" id="KW-0813">Transport</keyword>
<evidence type="ECO:0000256" key="5">
    <source>
        <dbReference type="ARBA" id="ARBA00022692"/>
    </source>
</evidence>
<feature type="transmembrane region" description="Helical" evidence="8">
    <location>
        <begin position="271"/>
        <end position="295"/>
    </location>
</feature>
<dbReference type="Pfam" id="PF03845">
    <property type="entry name" value="Spore_permease"/>
    <property type="match status" value="1"/>
</dbReference>
<evidence type="ECO:0000256" key="1">
    <source>
        <dbReference type="ARBA" id="ARBA00004141"/>
    </source>
</evidence>
<dbReference type="STRING" id="36842.SAMN02194393_01609"/>
<dbReference type="GO" id="GO:0016020">
    <property type="term" value="C:membrane"/>
    <property type="evidence" value="ECO:0007669"/>
    <property type="project" value="UniProtKB-SubCell"/>
</dbReference>
<evidence type="ECO:0000256" key="7">
    <source>
        <dbReference type="ARBA" id="ARBA00023136"/>
    </source>
</evidence>
<dbReference type="NCBIfam" id="TIGR00912">
    <property type="entry name" value="2A0309"/>
    <property type="match status" value="1"/>
</dbReference>
<feature type="transmembrane region" description="Helical" evidence="8">
    <location>
        <begin position="41"/>
        <end position="59"/>
    </location>
</feature>
<dbReference type="GO" id="GO:0009847">
    <property type="term" value="P:spore germination"/>
    <property type="evidence" value="ECO:0007669"/>
    <property type="project" value="InterPro"/>
</dbReference>
<keyword evidence="6 8" id="KW-1133">Transmembrane helix</keyword>
<name>A0A1T5K4X4_9FIRM</name>
<evidence type="ECO:0000313" key="10">
    <source>
        <dbReference type="Proteomes" id="UP000190285"/>
    </source>
</evidence>
<feature type="transmembrane region" description="Helical" evidence="8">
    <location>
        <begin position="118"/>
        <end position="135"/>
    </location>
</feature>
<keyword evidence="7 8" id="KW-0472">Membrane</keyword>
<protein>
    <submittedName>
        <fullName evidence="9">Spore germination protein</fullName>
    </submittedName>
</protein>
<dbReference type="Gene3D" id="1.20.1740.10">
    <property type="entry name" value="Amino acid/polyamine transporter I"/>
    <property type="match status" value="1"/>
</dbReference>
<keyword evidence="5 8" id="KW-0812">Transmembrane</keyword>
<keyword evidence="4" id="KW-0309">Germination</keyword>
<dbReference type="PANTHER" id="PTHR34975:SF2">
    <property type="entry name" value="SPORE GERMINATION PROTEIN A2"/>
    <property type="match status" value="1"/>
</dbReference>
<feature type="transmembrane region" description="Helical" evidence="8">
    <location>
        <begin position="221"/>
        <end position="242"/>
    </location>
</feature>
<evidence type="ECO:0000256" key="8">
    <source>
        <dbReference type="SAM" id="Phobius"/>
    </source>
</evidence>
<feature type="transmembrane region" description="Helical" evidence="8">
    <location>
        <begin position="191"/>
        <end position="209"/>
    </location>
</feature>
<feature type="transmembrane region" description="Helical" evidence="8">
    <location>
        <begin position="142"/>
        <end position="165"/>
    </location>
</feature>
<reference evidence="10" key="1">
    <citation type="submission" date="2017-02" db="EMBL/GenBank/DDBJ databases">
        <authorList>
            <person name="Varghese N."/>
            <person name="Submissions S."/>
        </authorList>
    </citation>
    <scope>NUCLEOTIDE SEQUENCE [LARGE SCALE GENOMIC DNA]</scope>
    <source>
        <strain evidence="10">M1</strain>
    </source>
</reference>
<evidence type="ECO:0000256" key="6">
    <source>
        <dbReference type="ARBA" id="ARBA00022989"/>
    </source>
</evidence>
<accession>A0A1T5K4X4</accession>
<comment type="subcellular location">
    <subcellularLocation>
        <location evidence="1">Membrane</location>
        <topology evidence="1">Multi-pass membrane protein</topology>
    </subcellularLocation>
</comment>
<keyword evidence="10" id="KW-1185">Reference proteome</keyword>
<organism evidence="9 10">
    <name type="scientific">Maledivibacter halophilus</name>
    <dbReference type="NCBI Taxonomy" id="36842"/>
    <lineage>
        <taxon>Bacteria</taxon>
        <taxon>Bacillati</taxon>
        <taxon>Bacillota</taxon>
        <taxon>Clostridia</taxon>
        <taxon>Peptostreptococcales</taxon>
        <taxon>Caminicellaceae</taxon>
        <taxon>Maledivibacter</taxon>
    </lineage>
</organism>
<feature type="transmembrane region" description="Helical" evidence="8">
    <location>
        <begin position="335"/>
        <end position="359"/>
    </location>
</feature>
<dbReference type="RefSeq" id="WP_079490705.1">
    <property type="nucleotide sequence ID" value="NZ_FUZT01000003.1"/>
</dbReference>
<feature type="transmembrane region" description="Helical" evidence="8">
    <location>
        <begin position="12"/>
        <end position="29"/>
    </location>
</feature>
<proteinExistence type="inferred from homology"/>
<feature type="transmembrane region" description="Helical" evidence="8">
    <location>
        <begin position="79"/>
        <end position="98"/>
    </location>
</feature>
<dbReference type="EMBL" id="FUZT01000003">
    <property type="protein sequence ID" value="SKC58508.1"/>
    <property type="molecule type" value="Genomic_DNA"/>
</dbReference>
<evidence type="ECO:0000256" key="3">
    <source>
        <dbReference type="ARBA" id="ARBA00022448"/>
    </source>
</evidence>
<dbReference type="InterPro" id="IPR004761">
    <property type="entry name" value="Spore_GerAB"/>
</dbReference>
<comment type="similarity">
    <text evidence="2">Belongs to the amino acid-polyamine-organocation (APC) superfamily. Spore germination protein (SGP) (TC 2.A.3.9) family.</text>
</comment>
<dbReference type="Proteomes" id="UP000190285">
    <property type="component" value="Unassembled WGS sequence"/>
</dbReference>